<feature type="transmembrane region" description="Helical" evidence="7">
    <location>
        <begin position="96"/>
        <end position="121"/>
    </location>
</feature>
<feature type="transmembrane region" description="Helical" evidence="7">
    <location>
        <begin position="127"/>
        <end position="149"/>
    </location>
</feature>
<evidence type="ECO:0000256" key="2">
    <source>
        <dbReference type="ARBA" id="ARBA00007430"/>
    </source>
</evidence>
<feature type="transmembrane region" description="Helical" evidence="7">
    <location>
        <begin position="334"/>
        <end position="355"/>
    </location>
</feature>
<comment type="similarity">
    <text evidence="2">Belongs to the polysaccharide synthase family.</text>
</comment>
<feature type="transmembrane region" description="Helical" evidence="7">
    <location>
        <begin position="391"/>
        <end position="415"/>
    </location>
</feature>
<sequence length="424" mass="47100">MNETILHRFSFERLRQHSVTRNASALGLMQVVNFAVPLMLLPFLTRQLGMEGFGQVAVVLAAIQVAYVLTDYGFSFSATYAISLNRDDRGYINKKIGAIFAVKALLLIPTCLALLSAAYLISTFNAYFDYFVIAIIAVIAQAFLPIWLFQGLERMRNVALYTVGTKVLYVLAVLWVVDGEQDGEWVITAWALAHCLGLAIAIHLMRCDGYRLVQPEWRAIKHEFIEGAPFFWSRLAVSFYTSASLLIVGAYSASHAAQFAVSEQIYKAGQNIASPINNALFPYMARYKDWRVFFRIVTVLGVLMALGCLALALFAQPLLVGLFGEAYRSAEPLLLVFLLISVVNYFAVTFGYSAFSALGRVSFANVSVMLGAVFYTVMLAAQYLFFSLDAYGIAVAILLTELVVMCLRVGAFFYFKRTLEVAPQ</sequence>
<dbReference type="EMBL" id="CP007637">
    <property type="protein sequence ID" value="AIB38794.1"/>
    <property type="molecule type" value="Genomic_DNA"/>
</dbReference>
<dbReference type="AlphaFoldDB" id="A0A1N7UFR5"/>
<keyword evidence="4 7" id="KW-0812">Transmembrane</keyword>
<evidence type="ECO:0000313" key="9">
    <source>
        <dbReference type="Proteomes" id="UP000027308"/>
    </source>
</evidence>
<feature type="transmembrane region" description="Helical" evidence="7">
    <location>
        <begin position="362"/>
        <end position="385"/>
    </location>
</feature>
<gene>
    <name evidence="8" type="ORF">PS417_25090</name>
</gene>
<evidence type="ECO:0000313" key="8">
    <source>
        <dbReference type="EMBL" id="AIB38794.1"/>
    </source>
</evidence>
<evidence type="ECO:0000256" key="6">
    <source>
        <dbReference type="ARBA" id="ARBA00023136"/>
    </source>
</evidence>
<comment type="subcellular location">
    <subcellularLocation>
        <location evidence="1">Cell membrane</location>
        <topology evidence="1">Multi-pass membrane protein</topology>
    </subcellularLocation>
</comment>
<dbReference type="OrthoDB" id="103403at2"/>
<feature type="transmembrane region" description="Helical" evidence="7">
    <location>
        <begin position="183"/>
        <end position="204"/>
    </location>
</feature>
<dbReference type="PANTHER" id="PTHR30250">
    <property type="entry name" value="PST FAMILY PREDICTED COLANIC ACID TRANSPORTER"/>
    <property type="match status" value="1"/>
</dbReference>
<feature type="transmembrane region" description="Helical" evidence="7">
    <location>
        <begin position="158"/>
        <end position="177"/>
    </location>
</feature>
<feature type="transmembrane region" description="Helical" evidence="7">
    <location>
        <begin position="56"/>
        <end position="84"/>
    </location>
</feature>
<feature type="transmembrane region" description="Helical" evidence="7">
    <location>
        <begin position="23"/>
        <end position="44"/>
    </location>
</feature>
<evidence type="ECO:0000256" key="1">
    <source>
        <dbReference type="ARBA" id="ARBA00004651"/>
    </source>
</evidence>
<keyword evidence="5 7" id="KW-1133">Transmembrane helix</keyword>
<dbReference type="eggNOG" id="COG2244">
    <property type="taxonomic scope" value="Bacteria"/>
</dbReference>
<evidence type="ECO:0000256" key="5">
    <source>
        <dbReference type="ARBA" id="ARBA00022989"/>
    </source>
</evidence>
<name>A0A1N7UFR5_9PSED</name>
<dbReference type="RefSeq" id="WP_038453910.1">
    <property type="nucleotide sequence ID" value="NZ_CP007637.1"/>
</dbReference>
<protein>
    <recommendedName>
        <fullName evidence="10">Polysaccharide biosynthesis protein</fullName>
    </recommendedName>
</protein>
<dbReference type="InterPro" id="IPR002797">
    <property type="entry name" value="Polysacc_synth"/>
</dbReference>
<dbReference type="Pfam" id="PF01943">
    <property type="entry name" value="Polysacc_synt"/>
    <property type="match status" value="1"/>
</dbReference>
<evidence type="ECO:0000256" key="4">
    <source>
        <dbReference type="ARBA" id="ARBA00022692"/>
    </source>
</evidence>
<evidence type="ECO:0008006" key="10">
    <source>
        <dbReference type="Google" id="ProtNLM"/>
    </source>
</evidence>
<dbReference type="PANTHER" id="PTHR30250:SF10">
    <property type="entry name" value="LIPOPOLYSACCHARIDE BIOSYNTHESIS PROTEIN WZXC"/>
    <property type="match status" value="1"/>
</dbReference>
<evidence type="ECO:0000256" key="3">
    <source>
        <dbReference type="ARBA" id="ARBA00022475"/>
    </source>
</evidence>
<proteinExistence type="inferred from homology"/>
<feature type="transmembrane region" description="Helical" evidence="7">
    <location>
        <begin position="292"/>
        <end position="314"/>
    </location>
</feature>
<dbReference type="GO" id="GO:0005886">
    <property type="term" value="C:plasma membrane"/>
    <property type="evidence" value="ECO:0007669"/>
    <property type="project" value="UniProtKB-SubCell"/>
</dbReference>
<keyword evidence="3" id="KW-1003">Cell membrane</keyword>
<organism evidence="8 9">
    <name type="scientific">Pseudomonas simiae</name>
    <dbReference type="NCBI Taxonomy" id="321846"/>
    <lineage>
        <taxon>Bacteria</taxon>
        <taxon>Pseudomonadati</taxon>
        <taxon>Pseudomonadota</taxon>
        <taxon>Gammaproteobacteria</taxon>
        <taxon>Pseudomonadales</taxon>
        <taxon>Pseudomonadaceae</taxon>
        <taxon>Pseudomonas</taxon>
    </lineage>
</organism>
<accession>A0A1N7UFR5</accession>
<keyword evidence="6 7" id="KW-0472">Membrane</keyword>
<dbReference type="InterPro" id="IPR050833">
    <property type="entry name" value="Poly_Biosynth_Transport"/>
</dbReference>
<reference evidence="8 9" key="1">
    <citation type="submission" date="2014-05" db="EMBL/GenBank/DDBJ databases">
        <title>Pseudomonas simiae WCS417.</title>
        <authorList>
            <person name="Berendsen R.L."/>
        </authorList>
    </citation>
    <scope>NUCLEOTIDE SEQUENCE [LARGE SCALE GENOMIC DNA]</scope>
    <source>
        <strain evidence="8 9">WCS417</strain>
    </source>
</reference>
<dbReference type="Proteomes" id="UP000027308">
    <property type="component" value="Chromosome"/>
</dbReference>
<evidence type="ECO:0000256" key="7">
    <source>
        <dbReference type="SAM" id="Phobius"/>
    </source>
</evidence>